<feature type="transmembrane region" description="Helical" evidence="2">
    <location>
        <begin position="858"/>
        <end position="879"/>
    </location>
</feature>
<feature type="transmembrane region" description="Helical" evidence="2">
    <location>
        <begin position="334"/>
        <end position="358"/>
    </location>
</feature>
<protein>
    <submittedName>
        <fullName evidence="3">G protein-coupled receptor</fullName>
    </submittedName>
</protein>
<evidence type="ECO:0000256" key="2">
    <source>
        <dbReference type="SAM" id="Phobius"/>
    </source>
</evidence>
<dbReference type="InterPro" id="IPR001304">
    <property type="entry name" value="C-type_lectin-like"/>
</dbReference>
<dbReference type="Pfam" id="PF10327">
    <property type="entry name" value="7TM_GPCR_Sri"/>
    <property type="match status" value="3"/>
</dbReference>
<feature type="transmembrane region" description="Helical" evidence="2">
    <location>
        <begin position="379"/>
        <end position="400"/>
    </location>
</feature>
<feature type="transmembrane region" description="Helical" evidence="2">
    <location>
        <begin position="497"/>
        <end position="521"/>
    </location>
</feature>
<feature type="transmembrane region" description="Helical" evidence="2">
    <location>
        <begin position="797"/>
        <end position="821"/>
    </location>
</feature>
<keyword evidence="4" id="KW-1185">Reference proteome</keyword>
<dbReference type="EnsemblMetazoa" id="PPA35254.1">
    <property type="protein sequence ID" value="PPA35254.1"/>
    <property type="gene ID" value="WBGene00273623"/>
</dbReference>
<dbReference type="InterPro" id="IPR016187">
    <property type="entry name" value="CTDL_fold"/>
</dbReference>
<evidence type="ECO:0000313" key="4">
    <source>
        <dbReference type="Proteomes" id="UP000005239"/>
    </source>
</evidence>
<keyword evidence="2" id="KW-0472">Membrane</keyword>
<dbReference type="InterPro" id="IPR019429">
    <property type="entry name" value="7TM_GPCR_serpentine_rcpt_Sri"/>
</dbReference>
<feature type="transmembrane region" description="Helical" evidence="2">
    <location>
        <begin position="885"/>
        <end position="904"/>
    </location>
</feature>
<dbReference type="Gene3D" id="3.10.100.10">
    <property type="entry name" value="Mannose-Binding Protein A, subunit A"/>
    <property type="match status" value="1"/>
</dbReference>
<organism evidence="3 4">
    <name type="scientific">Pristionchus pacificus</name>
    <name type="common">Parasitic nematode worm</name>
    <dbReference type="NCBI Taxonomy" id="54126"/>
    <lineage>
        <taxon>Eukaryota</taxon>
        <taxon>Metazoa</taxon>
        <taxon>Ecdysozoa</taxon>
        <taxon>Nematoda</taxon>
        <taxon>Chromadorea</taxon>
        <taxon>Rhabditida</taxon>
        <taxon>Rhabditina</taxon>
        <taxon>Diplogasteromorpha</taxon>
        <taxon>Diplogasteroidea</taxon>
        <taxon>Neodiplogasteridae</taxon>
        <taxon>Pristionchus</taxon>
    </lineage>
</organism>
<dbReference type="PANTHER" id="PTHR31024:SF3">
    <property type="entry name" value="C-TYPE LECTIN-RELATED"/>
    <property type="match status" value="1"/>
</dbReference>
<dbReference type="SUPFAM" id="SSF53300">
    <property type="entry name" value="vWA-like"/>
    <property type="match status" value="1"/>
</dbReference>
<dbReference type="SMART" id="SM00327">
    <property type="entry name" value="VWA"/>
    <property type="match status" value="1"/>
</dbReference>
<feature type="transmembrane region" description="Helical" evidence="2">
    <location>
        <begin position="916"/>
        <end position="933"/>
    </location>
</feature>
<feature type="transmembrane region" description="Helical" evidence="2">
    <location>
        <begin position="262"/>
        <end position="281"/>
    </location>
</feature>
<dbReference type="PROSITE" id="PS50234">
    <property type="entry name" value="VWFA"/>
    <property type="match status" value="1"/>
</dbReference>
<dbReference type="InterPro" id="IPR002035">
    <property type="entry name" value="VWF_A"/>
</dbReference>
<gene>
    <name evidence="3" type="primary">WBGene00273623</name>
</gene>
<dbReference type="SUPFAM" id="SSF56436">
    <property type="entry name" value="C-type lectin-like"/>
    <property type="match status" value="1"/>
</dbReference>
<feature type="region of interest" description="Disordered" evidence="1">
    <location>
        <begin position="1443"/>
        <end position="1468"/>
    </location>
</feature>
<feature type="transmembrane region" description="Helical" evidence="2">
    <location>
        <begin position="746"/>
        <end position="766"/>
    </location>
</feature>
<dbReference type="SMART" id="SM00034">
    <property type="entry name" value="CLECT"/>
    <property type="match status" value="1"/>
</dbReference>
<keyword evidence="2" id="KW-0812">Transmembrane</keyword>
<feature type="transmembrane region" description="Helical" evidence="2">
    <location>
        <begin position="20"/>
        <end position="41"/>
    </location>
</feature>
<evidence type="ECO:0000256" key="1">
    <source>
        <dbReference type="SAM" id="MobiDB-lite"/>
    </source>
</evidence>
<feature type="transmembrane region" description="Helical" evidence="2">
    <location>
        <begin position="190"/>
        <end position="209"/>
    </location>
</feature>
<evidence type="ECO:0000313" key="3">
    <source>
        <dbReference type="EnsemblMetazoa" id="PPA35254.1"/>
    </source>
</evidence>
<dbReference type="InterPro" id="IPR036465">
    <property type="entry name" value="vWFA_dom_sf"/>
</dbReference>
<feature type="transmembrane region" description="Helical" evidence="2">
    <location>
        <begin position="53"/>
        <end position="74"/>
    </location>
</feature>
<accession>A0A2A6B784</accession>
<dbReference type="CDD" id="cd00037">
    <property type="entry name" value="CLECT"/>
    <property type="match status" value="1"/>
</dbReference>
<feature type="transmembrane region" description="Helical" evidence="2">
    <location>
        <begin position="702"/>
        <end position="725"/>
    </location>
</feature>
<dbReference type="PROSITE" id="PS50041">
    <property type="entry name" value="C_TYPE_LECTIN_2"/>
    <property type="match status" value="1"/>
</dbReference>
<sequence>MNTTELDPIFKAFLVNYHHVSVVRGVIVFIANSLVSIVIIMDKDSRATTYRSYLLALQITSMTTDSLLDAYTPFILLNSHLVFSDSFLAQHLDIVSFFTIALFFFSTALSSYFYCVFYRRCVVLPAGSRFCWVGCSRYSLFIGLQVNVAVVTFMLVIVIISARVPAKDVPEDLSWLCSMPSFGLLNASPYFYTAAACSLNLNIFSQWYLKKFRNGSHNSDIILPSDSFPHIRMPRNEVETELLDCPADISHLSIRWQIKHPCSDAGSIAVFVFGSLVLMIWDVQRELRRGIKHASGATQRIQKRAITALTLQAWNDSECLFRHSCNRSPSTLSALLFAVLPMHTFMHSLTILACSPSYRRTIRDAVCRNKNARQRKSTTLFISPCCVFVVNSLVSIIIILDKDSRATSYRFYLLALQLTSMSMDILIDAYTPIFIINGRLIFSDSLLAKHVDIVPFFTIAVVFIGGAISSYFYCVFYRRCVVVPIGSRFRWFGWRRYSLFLAQQANVVIVALIVGVVASSARDVPAYLSWLHSMPSYILFNTSPYFYSAAAYAAASAIITFGAVVLMIWDVQNKLRRGIKHASGATQRVQKRAITALTLQGIIPSVCFVVPEVGLSLVYFRSLSQGLEVAAHDRRASTLSALLFAVLPLHTFMHSLTILACSPSYLPSMIMDLLIHLYNPILQMNSRVVYSDSMIANHVDIVVFFSFAAVFFCQSVTAYFYCVYYRRCAVLPRGNRFCWEGWRRNSLFLALHVYVWIVLAVIYISLYSVRAPVEEVPTALNWLRYTSSFIFVREQPAFYVAVGFVLFWGFSMASVVILMIIEVNRELRTGMINASSSTRKYQKLAVTALTLQGKIPRAFYTLPIVGEVLIYLTSLSMGLEAASENATAISGGLLLSMFPVRTFVHSLTIVACTPSYRAICFLFNVLVFTVILIDKDSRAKHYRIYLASLQLSSIPMDLLIDSFTPMLLINCRAIYYNTFIAKYVDILTDIAVGTRNGRNAFALSSTRTEKWHAACKSCNEKGVIPSAFYMIPATSVDTAGAKFGSTMSVLFFSMLSLHTFAHSITILACSPAYPRKTIRNMAPWCFKGESSISATAVFLVFQSASYELSLIYTDMRFIESISILLLLVGICEAFVFSCNEVKYKLINQNLEENTRYVCLVPANGYTNLEQLKKIYAQADKVSTSFFDLLDSQCIERPNEGSWRIVADNPVSLDCTREFSLIFTSSKPAIYTTYDESAVSLSGTEVIVVNAEAGIMMRMEECVGEGNVTVYTGAGSGVQEYRYEMASWRCSDVPTWIVSFDNVITVATDSGNLIVTPKSSLYHHYNITRVSPLDRITVMSSGRSDNLQNMTPANNFIDFNMGGTVPITMNCTVTFDKRYYGSVLAYTIKPENDHSFDYDINTWNTYGQAIEVKYLTDPVAPADLWDSSDNFVCDIRFGDYIEQPTTDAPTTLTPTTRAQTTPPAPTADADPYCTCTLDPKFENPLDFDPKQIWLDVVIILDITEEMGSDSIDEATILVEQFIGDGDFDVLITDPKAPFYTRVGLIAMSDRAEVIYNLNMTKADSVSDKVAMKKGVKQIDVVAAFDAAQQMLIDGEKPERSNTKQVIYYMTDGDPKFNPTTIDVFKQYGTIIVNDFIDSGVLEHPGLKNLSSPGYYRTDIQNSYTRTIQLFCKANCFCRQDIDRKPYAGHNEDIAVQAAGGCFHAAPAGVSYSKMVSTCNNLEGGGKIVSIHDMDKAQFVNTVYNNASIAKDYYWIGYAKDDAGKWNWEDASTNPWTNWDTANGEPSLNSVSKCAYVDRTTGNLLWGAGNCQTGFPSVCEFKPCMVGNANC</sequence>
<dbReference type="InterPro" id="IPR016186">
    <property type="entry name" value="C-type_lectin-like/link_sf"/>
</dbReference>
<proteinExistence type="predicted"/>
<dbReference type="Gene3D" id="3.40.50.410">
    <property type="entry name" value="von Willebrand factor, type A domain"/>
    <property type="match status" value="1"/>
</dbReference>
<reference evidence="3" key="2">
    <citation type="submission" date="2022-06" db="UniProtKB">
        <authorList>
            <consortium name="EnsemblMetazoa"/>
        </authorList>
    </citation>
    <scope>IDENTIFICATION</scope>
    <source>
        <strain evidence="3">PS312</strain>
    </source>
</reference>
<dbReference type="Proteomes" id="UP000005239">
    <property type="component" value="Unassembled WGS sequence"/>
</dbReference>
<keyword evidence="2" id="KW-1133">Transmembrane helix</keyword>
<feature type="transmembrane region" description="Helical" evidence="2">
    <location>
        <begin position="453"/>
        <end position="476"/>
    </location>
</feature>
<dbReference type="Pfam" id="PF00059">
    <property type="entry name" value="Lectin_C"/>
    <property type="match status" value="1"/>
</dbReference>
<dbReference type="PANTHER" id="PTHR31024">
    <property type="entry name" value="C-TYPE LECTIN"/>
    <property type="match status" value="1"/>
</dbReference>
<reference evidence="4" key="1">
    <citation type="journal article" date="2008" name="Nat. Genet.">
        <title>The Pristionchus pacificus genome provides a unique perspective on nematode lifestyle and parasitism.</title>
        <authorList>
            <person name="Dieterich C."/>
            <person name="Clifton S.W."/>
            <person name="Schuster L.N."/>
            <person name="Chinwalla A."/>
            <person name="Delehaunty K."/>
            <person name="Dinkelacker I."/>
            <person name="Fulton L."/>
            <person name="Fulton R."/>
            <person name="Godfrey J."/>
            <person name="Minx P."/>
            <person name="Mitreva M."/>
            <person name="Roeseler W."/>
            <person name="Tian H."/>
            <person name="Witte H."/>
            <person name="Yang S.P."/>
            <person name="Wilson R.K."/>
            <person name="Sommer R.J."/>
        </authorList>
    </citation>
    <scope>NUCLEOTIDE SEQUENCE [LARGE SCALE GENOMIC DNA]</scope>
    <source>
        <strain evidence="4">PS312</strain>
    </source>
</reference>
<feature type="transmembrane region" description="Helical" evidence="2">
    <location>
        <begin position="138"/>
        <end position="162"/>
    </location>
</feature>
<dbReference type="Pfam" id="PF00092">
    <property type="entry name" value="VWA"/>
    <property type="match status" value="1"/>
</dbReference>
<feature type="transmembrane region" description="Helical" evidence="2">
    <location>
        <begin position="94"/>
        <end position="117"/>
    </location>
</feature>
<name>A0A2A6B784_PRIPA</name>
<feature type="transmembrane region" description="Helical" evidence="2">
    <location>
        <begin position="545"/>
        <end position="569"/>
    </location>
</feature>
<feature type="transmembrane region" description="Helical" evidence="2">
    <location>
        <begin position="640"/>
        <end position="661"/>
    </location>
</feature>
<accession>A0A8R1ULI2</accession>